<dbReference type="PANTHER" id="PTHR37808">
    <property type="entry name" value="SPORE GERMINATION PROTEIN-LIKE PROTEIN YDZR-RELATED"/>
    <property type="match status" value="1"/>
</dbReference>
<accession>A0ABY9QEL4</accession>
<reference evidence="2 3" key="1">
    <citation type="submission" date="2023-08" db="EMBL/GenBank/DDBJ databases">
        <title>Complete genome sequence of Geobacillus thermodenitrificans K1041, a genetically tractable strain representative of the genus Geobacillus.</title>
        <authorList>
            <person name="Kani S."/>
            <person name="Suzuki H."/>
        </authorList>
    </citation>
    <scope>NUCLEOTIDE SEQUENCE [LARGE SCALE GENOMIC DNA]</scope>
    <source>
        <strain evidence="2 3">K1041</strain>
    </source>
</reference>
<gene>
    <name evidence="2" type="ORF">HSX42_03815</name>
</gene>
<evidence type="ECO:0000256" key="1">
    <source>
        <dbReference type="ARBA" id="ARBA00008103"/>
    </source>
</evidence>
<dbReference type="GeneID" id="87621777"/>
<comment type="similarity">
    <text evidence="1">Belongs to the GerPA/GerPF family.</text>
</comment>
<dbReference type="EMBL" id="CP133461">
    <property type="protein sequence ID" value="WMV76920.1"/>
    <property type="molecule type" value="Genomic_DNA"/>
</dbReference>
<dbReference type="Pfam" id="PF10676">
    <property type="entry name" value="gerPA"/>
    <property type="match status" value="1"/>
</dbReference>
<name>A0ABY9QEL4_GEOTD</name>
<dbReference type="InterPro" id="IPR019618">
    <property type="entry name" value="Spore_germination_GerPA"/>
</dbReference>
<sequence length="73" mass="7539">MPSFVGPIKINSVEGGAVVQMGDCLYIAPKVATKALGGSGGFNTGDLIMTNNVISFTNTIDSDVFDQNVTANN</sequence>
<organism evidence="2 3">
    <name type="scientific">Geobacillus thermodenitrificans</name>
    <dbReference type="NCBI Taxonomy" id="33940"/>
    <lineage>
        <taxon>Bacteria</taxon>
        <taxon>Bacillati</taxon>
        <taxon>Bacillota</taxon>
        <taxon>Bacilli</taxon>
        <taxon>Bacillales</taxon>
        <taxon>Anoxybacillaceae</taxon>
        <taxon>Geobacillus</taxon>
    </lineage>
</organism>
<proteinExistence type="inferred from homology"/>
<evidence type="ECO:0000313" key="2">
    <source>
        <dbReference type="EMBL" id="WMV76920.1"/>
    </source>
</evidence>
<dbReference type="Proteomes" id="UP001297580">
    <property type="component" value="Chromosome"/>
</dbReference>
<dbReference type="RefSeq" id="WP_008879086.1">
    <property type="nucleotide sequence ID" value="NZ_CP017690.1"/>
</dbReference>
<protein>
    <submittedName>
        <fullName evidence="2">Spore germination protein</fullName>
    </submittedName>
</protein>
<evidence type="ECO:0000313" key="3">
    <source>
        <dbReference type="Proteomes" id="UP001297580"/>
    </source>
</evidence>
<dbReference type="PANTHER" id="PTHR37808:SF1">
    <property type="entry name" value="SPORE GERMINATION PROTEIN-LIKE PROTEIN YDZR"/>
    <property type="match status" value="1"/>
</dbReference>
<keyword evidence="3" id="KW-1185">Reference proteome</keyword>